<evidence type="ECO:0000313" key="1">
    <source>
        <dbReference type="EMBL" id="JAE01426.1"/>
    </source>
</evidence>
<sequence length="40" mass="4561">MCLHYLEPISINLWLLCCAVLILLCKSMCEESNILFGKSD</sequence>
<dbReference type="AlphaFoldDB" id="A0A0A9EU53"/>
<accession>A0A0A9EU53</accession>
<organism evidence="1">
    <name type="scientific">Arundo donax</name>
    <name type="common">Giant reed</name>
    <name type="synonym">Donax arundinaceus</name>
    <dbReference type="NCBI Taxonomy" id="35708"/>
    <lineage>
        <taxon>Eukaryota</taxon>
        <taxon>Viridiplantae</taxon>
        <taxon>Streptophyta</taxon>
        <taxon>Embryophyta</taxon>
        <taxon>Tracheophyta</taxon>
        <taxon>Spermatophyta</taxon>
        <taxon>Magnoliopsida</taxon>
        <taxon>Liliopsida</taxon>
        <taxon>Poales</taxon>
        <taxon>Poaceae</taxon>
        <taxon>PACMAD clade</taxon>
        <taxon>Arundinoideae</taxon>
        <taxon>Arundineae</taxon>
        <taxon>Arundo</taxon>
    </lineage>
</organism>
<protein>
    <submittedName>
        <fullName evidence="1">Uncharacterized protein</fullName>
    </submittedName>
</protein>
<name>A0A0A9EU53_ARUDO</name>
<reference evidence="1" key="1">
    <citation type="submission" date="2014-09" db="EMBL/GenBank/DDBJ databases">
        <authorList>
            <person name="Magalhaes I.L.F."/>
            <person name="Oliveira U."/>
            <person name="Santos F.R."/>
            <person name="Vidigal T.H.D.A."/>
            <person name="Brescovit A.D."/>
            <person name="Santos A.J."/>
        </authorList>
    </citation>
    <scope>NUCLEOTIDE SEQUENCE</scope>
    <source>
        <tissue evidence="1">Shoot tissue taken approximately 20 cm above the soil surface</tissue>
    </source>
</reference>
<dbReference type="EMBL" id="GBRH01196470">
    <property type="protein sequence ID" value="JAE01426.1"/>
    <property type="molecule type" value="Transcribed_RNA"/>
</dbReference>
<reference evidence="1" key="2">
    <citation type="journal article" date="2015" name="Data Brief">
        <title>Shoot transcriptome of the giant reed, Arundo donax.</title>
        <authorList>
            <person name="Barrero R.A."/>
            <person name="Guerrero F.D."/>
            <person name="Moolhuijzen P."/>
            <person name="Goolsby J.A."/>
            <person name="Tidwell J."/>
            <person name="Bellgard S.E."/>
            <person name="Bellgard M.I."/>
        </authorList>
    </citation>
    <scope>NUCLEOTIDE SEQUENCE</scope>
    <source>
        <tissue evidence="1">Shoot tissue taken approximately 20 cm above the soil surface</tissue>
    </source>
</reference>
<proteinExistence type="predicted"/>